<dbReference type="InterPro" id="IPR048049">
    <property type="entry name" value="Amuc_1100-like"/>
</dbReference>
<comment type="caution">
    <text evidence="1">The sequence shown here is derived from an EMBL/GenBank/DDBJ whole genome shotgun (WGS) entry which is preliminary data.</text>
</comment>
<protein>
    <submittedName>
        <fullName evidence="1">Uncharacterized protein</fullName>
    </submittedName>
</protein>
<accession>A0A8J7SFX6</accession>
<dbReference type="RefSeq" id="WP_200309793.1">
    <property type="nucleotide sequence ID" value="NZ_JAENIM010000008.1"/>
</dbReference>
<evidence type="ECO:0000313" key="2">
    <source>
        <dbReference type="Proteomes" id="UP000624703"/>
    </source>
</evidence>
<dbReference type="AlphaFoldDB" id="A0A8J7SFX6"/>
<reference evidence="1" key="1">
    <citation type="submission" date="2021-01" db="EMBL/GenBank/DDBJ databases">
        <title>Modified the classification status of verrucomicrobia.</title>
        <authorList>
            <person name="Feng X."/>
        </authorList>
    </citation>
    <scope>NUCLEOTIDE SEQUENCE</scope>
    <source>
        <strain evidence="1">_KCTC 22039</strain>
    </source>
</reference>
<dbReference type="EMBL" id="JAENIM010000008">
    <property type="protein sequence ID" value="MBK1789750.1"/>
    <property type="molecule type" value="Genomic_DNA"/>
</dbReference>
<dbReference type="Proteomes" id="UP000624703">
    <property type="component" value="Unassembled WGS sequence"/>
</dbReference>
<sequence>MSWIQENKFTAGLLGVTLAGAIGLGALGYTKSSATAEIVGECEELQYQLDDYQNASIYPDAENLEIRREKVNEFRDAVADIQAKMLAYRPEKSEKLTPEQLSAKRVEIIDAIGKKFKANGVAVPENSQFGTERFVGQVPRPEAVALLNYQFGGIEAILNALADSRPKGLVNVYRHQLDVETGRKAANKKPGVYRAMPVEVTFRGNEESVREFLSKIANLESHFVAVRSVRLTNQRTRPPRVDDAEFKVVEEDDAADLSGFEGFEEDGEVTEEVVSVDVTPGERILKQVLGREQVYAHVRMDILLFRKGIDIPEIN</sequence>
<proteinExistence type="predicted"/>
<name>A0A8J7SFX6_9BACT</name>
<evidence type="ECO:0000313" key="1">
    <source>
        <dbReference type="EMBL" id="MBK1789750.1"/>
    </source>
</evidence>
<keyword evidence="2" id="KW-1185">Reference proteome</keyword>
<organism evidence="1 2">
    <name type="scientific">Persicirhabdus sediminis</name>
    <dbReference type="NCBI Taxonomy" id="454144"/>
    <lineage>
        <taxon>Bacteria</taxon>
        <taxon>Pseudomonadati</taxon>
        <taxon>Verrucomicrobiota</taxon>
        <taxon>Verrucomicrobiia</taxon>
        <taxon>Verrucomicrobiales</taxon>
        <taxon>Verrucomicrobiaceae</taxon>
        <taxon>Persicirhabdus</taxon>
    </lineage>
</organism>
<gene>
    <name evidence="1" type="ORF">JIN82_01130</name>
</gene>
<dbReference type="NCBIfam" id="NF038287">
    <property type="entry name" value="Amuc_1100_fam"/>
    <property type="match status" value="1"/>
</dbReference>